<dbReference type="InterPro" id="IPR036779">
    <property type="entry name" value="LysM_dom_sf"/>
</dbReference>
<feature type="domain" description="LysM" evidence="8">
    <location>
        <begin position="354"/>
        <end position="397"/>
    </location>
</feature>
<evidence type="ECO:0000256" key="7">
    <source>
        <dbReference type="SAM" id="SignalP"/>
    </source>
</evidence>
<dbReference type="Proteomes" id="UP000254031">
    <property type="component" value="Unassembled WGS sequence"/>
</dbReference>
<gene>
    <name evidence="9" type="primary">amiB</name>
    <name evidence="11" type="ORF">FEA53_05240</name>
    <name evidence="10" type="ORF">FEB89_04615</name>
    <name evidence="9" type="ORF">NCTC9380_02545</name>
</gene>
<dbReference type="Gene3D" id="3.10.350.10">
    <property type="entry name" value="LysM domain"/>
    <property type="match status" value="1"/>
</dbReference>
<dbReference type="Gene3D" id="3.40.630.40">
    <property type="entry name" value="Zn-dependent exopeptidases"/>
    <property type="match status" value="1"/>
</dbReference>
<dbReference type="EMBL" id="UGPL01000006">
    <property type="protein sequence ID" value="STY67195.1"/>
    <property type="molecule type" value="Genomic_DNA"/>
</dbReference>
<evidence type="ECO:0000256" key="6">
    <source>
        <dbReference type="SAM" id="MobiDB-lite"/>
    </source>
</evidence>
<dbReference type="EMBL" id="VAJB01000007">
    <property type="protein sequence ID" value="TRB75382.1"/>
    <property type="molecule type" value="Genomic_DNA"/>
</dbReference>
<evidence type="ECO:0000259" key="8">
    <source>
        <dbReference type="PROSITE" id="PS51782"/>
    </source>
</evidence>
<dbReference type="PROSITE" id="PS51782">
    <property type="entry name" value="LYSM"/>
    <property type="match status" value="1"/>
</dbReference>
<dbReference type="SMART" id="SM00257">
    <property type="entry name" value="LysM"/>
    <property type="match status" value="1"/>
</dbReference>
<dbReference type="SMART" id="SM00646">
    <property type="entry name" value="Ami_3"/>
    <property type="match status" value="1"/>
</dbReference>
<dbReference type="OrthoDB" id="9806267at2"/>
<feature type="signal peptide" evidence="7">
    <location>
        <begin position="1"/>
        <end position="22"/>
    </location>
</feature>
<dbReference type="AlphaFoldDB" id="A0A248ZZD5"/>
<dbReference type="Proteomes" id="UP000318394">
    <property type="component" value="Unassembled WGS sequence"/>
</dbReference>
<accession>A0A248ZZD5</accession>
<evidence type="ECO:0000313" key="10">
    <source>
        <dbReference type="EMBL" id="TRB38764.1"/>
    </source>
</evidence>
<keyword evidence="14" id="KW-1185">Reference proteome</keyword>
<dbReference type="SUPFAM" id="SSF54106">
    <property type="entry name" value="LysM domain"/>
    <property type="match status" value="1"/>
</dbReference>
<evidence type="ECO:0000256" key="1">
    <source>
        <dbReference type="ARBA" id="ARBA00001561"/>
    </source>
</evidence>
<dbReference type="EMBL" id="VAJI01000006">
    <property type="protein sequence ID" value="TRB38764.1"/>
    <property type="molecule type" value="Genomic_DNA"/>
</dbReference>
<evidence type="ECO:0000256" key="4">
    <source>
        <dbReference type="ARBA" id="ARBA00022801"/>
    </source>
</evidence>
<dbReference type="InterPro" id="IPR002508">
    <property type="entry name" value="MurNAc-LAA_cat"/>
</dbReference>
<evidence type="ECO:0000313" key="11">
    <source>
        <dbReference type="EMBL" id="TRB75382.1"/>
    </source>
</evidence>
<evidence type="ECO:0000313" key="12">
    <source>
        <dbReference type="Proteomes" id="UP000254031"/>
    </source>
</evidence>
<dbReference type="GO" id="GO:0071555">
    <property type="term" value="P:cell wall organization"/>
    <property type="evidence" value="ECO:0007669"/>
    <property type="project" value="UniProtKB-KW"/>
</dbReference>
<comment type="catalytic activity">
    <reaction evidence="1">
        <text>Hydrolyzes the link between N-acetylmuramoyl residues and L-amino acid residues in certain cell-wall glycopeptides.</text>
        <dbReference type="EC" id="3.5.1.28"/>
    </reaction>
</comment>
<dbReference type="Proteomes" id="UP000315164">
    <property type="component" value="Unassembled WGS sequence"/>
</dbReference>
<dbReference type="RefSeq" id="WP_006247844.1">
    <property type="nucleotide sequence ID" value="NZ_CP011098.1"/>
</dbReference>
<name>A0A248ZZD5_MANHA</name>
<dbReference type="InterPro" id="IPR050695">
    <property type="entry name" value="N-acetylmuramoyl_amidase_3"/>
</dbReference>
<feature type="chain" id="PRO_5044570291" description="N-acetylmuramoyl-L-alanine amidase" evidence="7">
    <location>
        <begin position="23"/>
        <end position="398"/>
    </location>
</feature>
<dbReference type="KEGG" id="mhaq:WC39_04230"/>
<dbReference type="SUPFAM" id="SSF53187">
    <property type="entry name" value="Zn-dependent exopeptidases"/>
    <property type="match status" value="1"/>
</dbReference>
<dbReference type="GeneID" id="67368460"/>
<dbReference type="EC" id="3.5.1.28" evidence="3"/>
<dbReference type="CDD" id="cd02696">
    <property type="entry name" value="MurNAc-LAA"/>
    <property type="match status" value="1"/>
</dbReference>
<dbReference type="KEGG" id="mhay:VK67_04230"/>
<reference evidence="9 12" key="1">
    <citation type="submission" date="2018-06" db="EMBL/GenBank/DDBJ databases">
        <authorList>
            <consortium name="Pathogen Informatics"/>
            <person name="Doyle S."/>
        </authorList>
    </citation>
    <scope>NUCLEOTIDE SEQUENCE [LARGE SCALE GENOMIC DNA]</scope>
    <source>
        <strain evidence="9 12">NCTC9380</strain>
    </source>
</reference>
<dbReference type="GO" id="GO:0008745">
    <property type="term" value="F:N-acetylmuramoyl-L-alanine amidase activity"/>
    <property type="evidence" value="ECO:0007669"/>
    <property type="project" value="UniProtKB-EC"/>
</dbReference>
<dbReference type="Pfam" id="PF01476">
    <property type="entry name" value="LysM"/>
    <property type="match status" value="1"/>
</dbReference>
<dbReference type="PANTHER" id="PTHR30404:SF6">
    <property type="entry name" value="N-ACETYLMURAMOYL-L-ALANINE AMIDASE AMIB"/>
    <property type="match status" value="1"/>
</dbReference>
<organism evidence="9 12">
    <name type="scientific">Mannheimia haemolytica</name>
    <name type="common">Pasteurella haemolytica</name>
    <dbReference type="NCBI Taxonomy" id="75985"/>
    <lineage>
        <taxon>Bacteria</taxon>
        <taxon>Pseudomonadati</taxon>
        <taxon>Pseudomonadota</taxon>
        <taxon>Gammaproteobacteria</taxon>
        <taxon>Pasteurellales</taxon>
        <taxon>Pasteurellaceae</taxon>
        <taxon>Mannheimia</taxon>
    </lineage>
</organism>
<protein>
    <recommendedName>
        <fullName evidence="3">N-acetylmuramoyl-L-alanine amidase</fullName>
        <ecNumber evidence="3">3.5.1.28</ecNumber>
    </recommendedName>
</protein>
<comment type="similarity">
    <text evidence="2">Belongs to the N-acetylmuramoyl-L-alanine amidase 3 family.</text>
</comment>
<dbReference type="GO" id="GO:0030288">
    <property type="term" value="C:outer membrane-bounded periplasmic space"/>
    <property type="evidence" value="ECO:0007669"/>
    <property type="project" value="TreeGrafter"/>
</dbReference>
<keyword evidence="4 9" id="KW-0378">Hydrolase</keyword>
<evidence type="ECO:0000256" key="5">
    <source>
        <dbReference type="ARBA" id="ARBA00023316"/>
    </source>
</evidence>
<keyword evidence="5" id="KW-0961">Cell wall biogenesis/degradation</keyword>
<proteinExistence type="inferred from homology"/>
<feature type="region of interest" description="Disordered" evidence="6">
    <location>
        <begin position="253"/>
        <end position="354"/>
    </location>
</feature>
<dbReference type="Pfam" id="PF01520">
    <property type="entry name" value="Amidase_3"/>
    <property type="match status" value="1"/>
</dbReference>
<feature type="compositionally biased region" description="Basic and acidic residues" evidence="6">
    <location>
        <begin position="261"/>
        <end position="349"/>
    </location>
</feature>
<dbReference type="PANTHER" id="PTHR30404">
    <property type="entry name" value="N-ACETYLMURAMOYL-L-ALANINE AMIDASE"/>
    <property type="match status" value="1"/>
</dbReference>
<evidence type="ECO:0000313" key="9">
    <source>
        <dbReference type="EMBL" id="STY67195.1"/>
    </source>
</evidence>
<sequence length="398" mass="43922">MKQVIRFIVFSTLSLFSFSTFAKTIVAIDAGHGGKDPGAIGKNLGILEKSVTLAISKELKALLDADPNFKAVMTRSGDYFIQLPQRTEIARKHRADLLVSIHADSSPRGDSLKGASVWVLSNSRASDEMGKWLEDHEKQSELLGGAGSVLSSNNERYLNQTVLDLQFSHSQRAGYELGKSILAKMSNVAALAKSSPQHASLSVLRSPDIPSVLVETGFLSNSTEEAKLASANYRKQVARAIYNGLVAYRAKNAVASSSVSKKSDKEDKQNKKEEKTAKADLTKKPASEKQEKNTQSDKTKLKEKSKKEDKKEDSAKTNKKKEQQLKEKTALEKDQKNQSKKSDSQREIKVSNSGYHIVQQDETVYSIARAYGTTPQKISELNNLKNYQITVGKKLKVK</sequence>
<keyword evidence="7" id="KW-0732">Signal</keyword>
<evidence type="ECO:0000256" key="3">
    <source>
        <dbReference type="ARBA" id="ARBA00011901"/>
    </source>
</evidence>
<dbReference type="InterPro" id="IPR018392">
    <property type="entry name" value="LysM"/>
</dbReference>
<reference evidence="13 14" key="2">
    <citation type="journal article" date="2019" name="Vet. Microbiol.">
        <title>Genetic characterization of susceptible and multi-drug resistant Mannheimia haemolytica isolated from high-risk stocker calves prior to and after antimicrobial metaphylaxis.</title>
        <authorList>
            <person name="Snyder E.R."/>
            <person name="Alvarez-Narvaez S."/>
            <person name="Credille B.C."/>
        </authorList>
    </citation>
    <scope>NUCLEOTIDE SEQUENCE [LARGE SCALE GENOMIC DNA]</scope>
    <source>
        <strain evidence="11 13">UGA-R5-128-1</strain>
        <strain evidence="10 14">UGA-R7-163-1</strain>
    </source>
</reference>
<dbReference type="GO" id="GO:0009253">
    <property type="term" value="P:peptidoglycan catabolic process"/>
    <property type="evidence" value="ECO:0007669"/>
    <property type="project" value="InterPro"/>
</dbReference>
<evidence type="ECO:0000256" key="2">
    <source>
        <dbReference type="ARBA" id="ARBA00010860"/>
    </source>
</evidence>
<evidence type="ECO:0000313" key="13">
    <source>
        <dbReference type="Proteomes" id="UP000315164"/>
    </source>
</evidence>
<dbReference type="CDD" id="cd00118">
    <property type="entry name" value="LysM"/>
    <property type="match status" value="1"/>
</dbReference>
<evidence type="ECO:0000313" key="14">
    <source>
        <dbReference type="Proteomes" id="UP000318394"/>
    </source>
</evidence>